<dbReference type="STRING" id="889453.SAMN03080601_00705"/>
<dbReference type="InterPro" id="IPR031924">
    <property type="entry name" value="GH115"/>
</dbReference>
<dbReference type="Pfam" id="PF15979">
    <property type="entry name" value="Glyco_hydro_115"/>
    <property type="match status" value="1"/>
</dbReference>
<protein>
    <submittedName>
        <fullName evidence="3">Glycosyl hydrolase family 115</fullName>
    </submittedName>
</protein>
<evidence type="ECO:0000313" key="4">
    <source>
        <dbReference type="Proteomes" id="UP000191055"/>
    </source>
</evidence>
<proteinExistence type="predicted"/>
<accession>A0A1T5C869</accession>
<dbReference type="Proteomes" id="UP000191055">
    <property type="component" value="Unassembled WGS sequence"/>
</dbReference>
<name>A0A1T5C869_9BACT</name>
<dbReference type="InterPro" id="IPR041437">
    <property type="entry name" value="GH115_C"/>
</dbReference>
<dbReference type="PANTHER" id="PTHR37842:SF2">
    <property type="entry name" value="GYLCOSYL HYDROLASE 115 C-TERMINAL DOMAIN-CONTAINING PROTEIN"/>
    <property type="match status" value="1"/>
</dbReference>
<dbReference type="SUPFAM" id="SSF55545">
    <property type="entry name" value="beta-N-acetylhexosaminidase-like domain"/>
    <property type="match status" value="1"/>
</dbReference>
<reference evidence="4" key="1">
    <citation type="submission" date="2017-02" db="EMBL/GenBank/DDBJ databases">
        <authorList>
            <person name="Varghese N."/>
            <person name="Submissions S."/>
        </authorList>
    </citation>
    <scope>NUCLEOTIDE SEQUENCE [LARGE SCALE GENOMIC DNA]</scope>
    <source>
        <strain evidence="4">DSM 24412</strain>
    </source>
</reference>
<evidence type="ECO:0000313" key="3">
    <source>
        <dbReference type="EMBL" id="SKB55624.1"/>
    </source>
</evidence>
<keyword evidence="1 3" id="KW-0378">Hydrolase</keyword>
<dbReference type="Gene3D" id="1.20.58.2150">
    <property type="match status" value="1"/>
</dbReference>
<dbReference type="GO" id="GO:0005975">
    <property type="term" value="P:carbohydrate metabolic process"/>
    <property type="evidence" value="ECO:0007669"/>
    <property type="project" value="UniProtKB-ARBA"/>
</dbReference>
<dbReference type="AlphaFoldDB" id="A0A1T5C869"/>
<dbReference type="InterPro" id="IPR042301">
    <property type="entry name" value="GH115_sf"/>
</dbReference>
<sequence>MISFRKVLFSVFCWMIFFVPAISDHFIKHGTNYPLTILYDEADDQPVQIAVMALADDLELLTGIRPLIKTSVEEVSGEAIIIGSLAKGRYIQQLIDLNKITAENVMDLWEVYSIQSIVNPLDQIEKALVIFGSDKRGTAYGVFELSERIGVSPWHWWADVIPEKRKAVEIDQMNFVSKSPSVKYRGIFLNDECWGLNPWATNTWEPEEGNIGPRTYAAIFELLLRLRGNFIWPAMHPCTNAFYKNPENPKTADAYGIVVGSSHAEPMLRNNVDEWDHEKYGQYNFFTNRETVLNYWEERVKESSGFESIYTLGMRGIHDSGMVGAETMQERVDALHDIISQQRELLSKHVNTDPAKVPQAFTTYKEVLDIYDAGMELPEDITLVWPDDNYGYMHRYSDAEQEKRIGGSGVYYHISYWGRPHDYLWISSTHPALIWEEMIKASYFNSNEIWVVNVGDIKPLEYNTSLFLDMAWDTSCFPDGASVRKHFDRWHKNIFGDEAGQKIADVKWNYYDLNFQRRPEFMGWSQTEPTRKVHPTEFNHFQAGDEAQKRIDAFNSLTQKSAEITEMIPERLMDAYYQLVEYPLLGAAYINKKFLYMEKAYYYAAQNRIVANDYALKSKAVYDSIQFLTDYYNNEMAGGKWKNMMYMSPRSLPVFDMPAIPQWTFVTDSHWGIATEGAKDVRRVNEIKGPLYLPSFNNLLHQEFFIDVFLKEDKLLEWKAEVSNDWIVLSHSSGVLTGEKESRQQRIWVSVDWDRVPTDVRANGYIRFSGAERNYTIQIYTNRHNPSIPDKHIFVEANGYISIHAENFNRKHATESFEWGIIDGLSYTGQSVWVNPLLIKEKQFDPELNNPSVLEYDIYTTRGREVEVTIYAIPIHPINQNYGARLGVAINDEVPQIVDHQTYGRSEEWKINVLRNSAVVKTRHEISSAGHHTLKIFALDPGVIIDRITIDCGGLISTYSVLEETIVFDQ</sequence>
<dbReference type="InterPro" id="IPR029018">
    <property type="entry name" value="Hex-like_dom2"/>
</dbReference>
<dbReference type="KEGG" id="asx:CDL62_11775"/>
<dbReference type="Pfam" id="PF17829">
    <property type="entry name" value="GH115_C"/>
    <property type="match status" value="1"/>
</dbReference>
<feature type="domain" description="Gylcosyl hydrolase 115 C-terminal" evidence="2">
    <location>
        <begin position="794"/>
        <end position="960"/>
    </location>
</feature>
<dbReference type="Gene3D" id="3.30.379.10">
    <property type="entry name" value="Chitobiase/beta-hexosaminidase domain 2-like"/>
    <property type="match status" value="1"/>
</dbReference>
<dbReference type="GO" id="GO:0016787">
    <property type="term" value="F:hydrolase activity"/>
    <property type="evidence" value="ECO:0007669"/>
    <property type="project" value="UniProtKB-KW"/>
</dbReference>
<dbReference type="OrthoDB" id="8727830at2"/>
<evidence type="ECO:0000256" key="1">
    <source>
        <dbReference type="ARBA" id="ARBA00022801"/>
    </source>
</evidence>
<evidence type="ECO:0000259" key="2">
    <source>
        <dbReference type="Pfam" id="PF17829"/>
    </source>
</evidence>
<gene>
    <name evidence="3" type="ORF">SAMN03080601_00705</name>
</gene>
<dbReference type="RefSeq" id="WP_079556505.1">
    <property type="nucleotide sequence ID" value="NZ_CP021904.1"/>
</dbReference>
<dbReference type="Gene3D" id="2.60.120.1620">
    <property type="match status" value="1"/>
</dbReference>
<dbReference type="EMBL" id="FUYV01000003">
    <property type="protein sequence ID" value="SKB55624.1"/>
    <property type="molecule type" value="Genomic_DNA"/>
</dbReference>
<dbReference type="Gene3D" id="3.20.20.520">
    <property type="entry name" value="Glycosyl hydrolase family 115"/>
    <property type="match status" value="1"/>
</dbReference>
<organism evidence="3 4">
    <name type="scientific">Alkalitalea saponilacus</name>
    <dbReference type="NCBI Taxonomy" id="889453"/>
    <lineage>
        <taxon>Bacteria</taxon>
        <taxon>Pseudomonadati</taxon>
        <taxon>Bacteroidota</taxon>
        <taxon>Bacteroidia</taxon>
        <taxon>Marinilabiliales</taxon>
        <taxon>Marinilabiliaceae</taxon>
        <taxon>Alkalitalea</taxon>
    </lineage>
</organism>
<keyword evidence="4" id="KW-1185">Reference proteome</keyword>
<dbReference type="PANTHER" id="PTHR37842">
    <property type="match status" value="1"/>
</dbReference>